<dbReference type="SMART" id="SM00326">
    <property type="entry name" value="SH3"/>
    <property type="match status" value="1"/>
</dbReference>
<keyword evidence="3 7" id="KW-0728">SH3 domain</keyword>
<dbReference type="InParanoid" id="T1G5Q7"/>
<dbReference type="Gene3D" id="2.30.30.40">
    <property type="entry name" value="SH3 Domains"/>
    <property type="match status" value="1"/>
</dbReference>
<dbReference type="AlphaFoldDB" id="T1G5Q7"/>
<keyword evidence="6" id="KW-0472">Membrane</keyword>
<dbReference type="InterPro" id="IPR050384">
    <property type="entry name" value="Endophilin_SH3RF"/>
</dbReference>
<dbReference type="Pfam" id="PF00018">
    <property type="entry name" value="SH3_1"/>
    <property type="match status" value="1"/>
</dbReference>
<evidence type="ECO:0000256" key="1">
    <source>
        <dbReference type="ARBA" id="ARBA00004170"/>
    </source>
</evidence>
<evidence type="ECO:0000256" key="5">
    <source>
        <dbReference type="ARBA" id="ARBA00023054"/>
    </source>
</evidence>
<evidence type="ECO:0000256" key="6">
    <source>
        <dbReference type="ARBA" id="ARBA00023136"/>
    </source>
</evidence>
<evidence type="ECO:0000313" key="11">
    <source>
        <dbReference type="EMBL" id="ESN98165.1"/>
    </source>
</evidence>
<feature type="region of interest" description="Disordered" evidence="8">
    <location>
        <begin position="259"/>
        <end position="280"/>
    </location>
</feature>
<dbReference type="eggNOG" id="KOG1118">
    <property type="taxonomic scope" value="Eukaryota"/>
</dbReference>
<dbReference type="OMA" id="MFPANYC"/>
<dbReference type="Pfam" id="PF03114">
    <property type="entry name" value="BAR"/>
    <property type="match status" value="1"/>
</dbReference>
<dbReference type="CDD" id="cd07592">
    <property type="entry name" value="BAR_Endophilin_A"/>
    <property type="match status" value="1"/>
</dbReference>
<keyword evidence="13" id="KW-1185">Reference proteome</keyword>
<evidence type="ECO:0000259" key="9">
    <source>
        <dbReference type="PROSITE" id="PS50002"/>
    </source>
</evidence>
<evidence type="ECO:0008006" key="14">
    <source>
        <dbReference type="Google" id="ProtNLM"/>
    </source>
</evidence>
<dbReference type="GO" id="GO:0006897">
    <property type="term" value="P:endocytosis"/>
    <property type="evidence" value="ECO:0007669"/>
    <property type="project" value="UniProtKB-KW"/>
</dbReference>
<dbReference type="GO" id="GO:0005737">
    <property type="term" value="C:cytoplasm"/>
    <property type="evidence" value="ECO:0007669"/>
    <property type="project" value="InterPro"/>
</dbReference>
<reference evidence="13" key="1">
    <citation type="submission" date="2012-12" db="EMBL/GenBank/DDBJ databases">
        <authorList>
            <person name="Hellsten U."/>
            <person name="Grimwood J."/>
            <person name="Chapman J.A."/>
            <person name="Shapiro H."/>
            <person name="Aerts A."/>
            <person name="Otillar R.P."/>
            <person name="Terry A.Y."/>
            <person name="Boore J.L."/>
            <person name="Simakov O."/>
            <person name="Marletaz F."/>
            <person name="Cho S.-J."/>
            <person name="Edsinger-Gonzales E."/>
            <person name="Havlak P."/>
            <person name="Kuo D.-H."/>
            <person name="Larsson T."/>
            <person name="Lv J."/>
            <person name="Arendt D."/>
            <person name="Savage R."/>
            <person name="Osoegawa K."/>
            <person name="de Jong P."/>
            <person name="Lindberg D.R."/>
            <person name="Seaver E.C."/>
            <person name="Weisblat D.A."/>
            <person name="Putnam N.H."/>
            <person name="Grigoriev I.V."/>
            <person name="Rokhsar D.S."/>
        </authorList>
    </citation>
    <scope>NUCLEOTIDE SEQUENCE</scope>
</reference>
<dbReference type="CDD" id="cd11803">
    <property type="entry name" value="SH3_Endophilin_A"/>
    <property type="match status" value="1"/>
</dbReference>
<evidence type="ECO:0000259" key="10">
    <source>
        <dbReference type="PROSITE" id="PS51021"/>
    </source>
</evidence>
<comment type="similarity">
    <text evidence="2">Belongs to the endophilin family.</text>
</comment>
<dbReference type="OrthoDB" id="443981at2759"/>
<gene>
    <name evidence="12" type="primary">20216404</name>
    <name evidence="11" type="ORF">HELRODRAFT_84941</name>
</gene>
<name>T1G5Q7_HELRO</name>
<dbReference type="InterPro" id="IPR036028">
    <property type="entry name" value="SH3-like_dom_sf"/>
</dbReference>
<evidence type="ECO:0000256" key="2">
    <source>
        <dbReference type="ARBA" id="ARBA00006697"/>
    </source>
</evidence>
<dbReference type="EMBL" id="AMQM01006050">
    <property type="status" value="NOT_ANNOTATED_CDS"/>
    <property type="molecule type" value="Genomic_DNA"/>
</dbReference>
<dbReference type="EnsemblMetazoa" id="HelroT84941">
    <property type="protein sequence ID" value="HelroP84941"/>
    <property type="gene ID" value="HelroG84941"/>
</dbReference>
<dbReference type="GO" id="GO:0098793">
    <property type="term" value="C:presynapse"/>
    <property type="evidence" value="ECO:0000318"/>
    <property type="project" value="GO_Central"/>
</dbReference>
<evidence type="ECO:0000256" key="7">
    <source>
        <dbReference type="PROSITE-ProRule" id="PRU00192"/>
    </source>
</evidence>
<dbReference type="InterPro" id="IPR001452">
    <property type="entry name" value="SH3_domain"/>
</dbReference>
<keyword evidence="4" id="KW-0254">Endocytosis</keyword>
<protein>
    <recommendedName>
        <fullName evidence="14">SH3 domain-containing GRB2-like protein</fullName>
    </recommendedName>
</protein>
<dbReference type="InterPro" id="IPR004148">
    <property type="entry name" value="BAR_dom"/>
</dbReference>
<dbReference type="GO" id="GO:0016020">
    <property type="term" value="C:membrane"/>
    <property type="evidence" value="ECO:0007669"/>
    <property type="project" value="UniProtKB-SubCell"/>
</dbReference>
<dbReference type="Gene3D" id="1.20.1270.60">
    <property type="entry name" value="Arfaptin homology (AH) domain/BAR domain"/>
    <property type="match status" value="1"/>
</dbReference>
<evidence type="ECO:0000256" key="3">
    <source>
        <dbReference type="ARBA" id="ARBA00022443"/>
    </source>
</evidence>
<dbReference type="FunCoup" id="T1G5Q7">
    <property type="interactions" value="587"/>
</dbReference>
<dbReference type="Proteomes" id="UP000015101">
    <property type="component" value="Unassembled WGS sequence"/>
</dbReference>
<feature type="domain" description="SH3" evidence="9">
    <location>
        <begin position="304"/>
        <end position="363"/>
    </location>
</feature>
<dbReference type="RefSeq" id="XP_009023724.1">
    <property type="nucleotide sequence ID" value="XM_009025476.1"/>
</dbReference>
<feature type="compositionally biased region" description="Polar residues" evidence="8">
    <location>
        <begin position="263"/>
        <end position="280"/>
    </location>
</feature>
<dbReference type="GO" id="GO:0098978">
    <property type="term" value="C:glutamatergic synapse"/>
    <property type="evidence" value="ECO:0000318"/>
    <property type="project" value="GO_Central"/>
</dbReference>
<sequence length="370" mass="41248">MSLAGLKKQINKANQYVSEKIGGAKGTELDDEFVNLEKKTDAMIKLIEEVTARTNELLQPNPAIRVKLQAQKSMSKLRGQTNQTTYPQPEGQLGECMSKYGRELGHDSLLGQSLVEAGDSYKQLADIKYSLEDSVHQNFLEPLQQLQNKDLKEVNFHRKKLHGRRLDFDCKKRRQEKGTSDEDIKAAEEKFVESKELAEAAMFNLLENEVEQLLQLSSFVEAELNYHRQSADILQQLSSKLNQKFVEASTKPKKEYVAKKSSFRQNDYSPTTASTPSYGNGSSGYAAATAATTAAAAAAPPVPAARAHCEALYDFEAENPGELAFKEGDDIKLISHIDENWLEGCVHGRTGYFPVTYVKIIVDTDNVYQG</sequence>
<evidence type="ECO:0000256" key="8">
    <source>
        <dbReference type="SAM" id="MobiDB-lite"/>
    </source>
</evidence>
<dbReference type="STRING" id="6412.T1G5Q7"/>
<dbReference type="InterPro" id="IPR027267">
    <property type="entry name" value="AH/BAR_dom_sf"/>
</dbReference>
<reference evidence="11 13" key="2">
    <citation type="journal article" date="2013" name="Nature">
        <title>Insights into bilaterian evolution from three spiralian genomes.</title>
        <authorList>
            <person name="Simakov O."/>
            <person name="Marletaz F."/>
            <person name="Cho S.J."/>
            <person name="Edsinger-Gonzales E."/>
            <person name="Havlak P."/>
            <person name="Hellsten U."/>
            <person name="Kuo D.H."/>
            <person name="Larsson T."/>
            <person name="Lv J."/>
            <person name="Arendt D."/>
            <person name="Savage R."/>
            <person name="Osoegawa K."/>
            <person name="de Jong P."/>
            <person name="Grimwood J."/>
            <person name="Chapman J.A."/>
            <person name="Shapiro H."/>
            <person name="Aerts A."/>
            <person name="Otillar R.P."/>
            <person name="Terry A.Y."/>
            <person name="Boore J.L."/>
            <person name="Grigoriev I.V."/>
            <person name="Lindberg D.R."/>
            <person name="Seaver E.C."/>
            <person name="Weisblat D.A."/>
            <person name="Putnam N.H."/>
            <person name="Rokhsar D.S."/>
        </authorList>
    </citation>
    <scope>NUCLEOTIDE SEQUENCE</scope>
</reference>
<dbReference type="GeneID" id="20216404"/>
<accession>T1G5Q7</accession>
<dbReference type="SUPFAM" id="SSF103657">
    <property type="entry name" value="BAR/IMD domain-like"/>
    <property type="match status" value="1"/>
</dbReference>
<dbReference type="PRINTS" id="PR00452">
    <property type="entry name" value="SH3DOMAIN"/>
</dbReference>
<dbReference type="PANTHER" id="PTHR14167">
    <property type="entry name" value="SH3 DOMAIN-CONTAINING"/>
    <property type="match status" value="1"/>
</dbReference>
<evidence type="ECO:0000313" key="12">
    <source>
        <dbReference type="EnsemblMetazoa" id="HelroP84941"/>
    </source>
</evidence>
<proteinExistence type="inferred from homology"/>
<dbReference type="EMBL" id="KB097222">
    <property type="protein sequence ID" value="ESN98165.1"/>
    <property type="molecule type" value="Genomic_DNA"/>
</dbReference>
<comment type="subcellular location">
    <subcellularLocation>
        <location evidence="1">Membrane</location>
        <topology evidence="1">Peripheral membrane protein</topology>
    </subcellularLocation>
</comment>
<dbReference type="SUPFAM" id="SSF50044">
    <property type="entry name" value="SH3-domain"/>
    <property type="match status" value="1"/>
</dbReference>
<dbReference type="KEGG" id="hro:HELRODRAFT_84941"/>
<keyword evidence="5" id="KW-0175">Coiled coil</keyword>
<dbReference type="PANTHER" id="PTHR14167:SF81">
    <property type="entry name" value="ENDOPHILIN-A"/>
    <property type="match status" value="1"/>
</dbReference>
<organism evidence="12 13">
    <name type="scientific">Helobdella robusta</name>
    <name type="common">Californian leech</name>
    <dbReference type="NCBI Taxonomy" id="6412"/>
    <lineage>
        <taxon>Eukaryota</taxon>
        <taxon>Metazoa</taxon>
        <taxon>Spiralia</taxon>
        <taxon>Lophotrochozoa</taxon>
        <taxon>Annelida</taxon>
        <taxon>Clitellata</taxon>
        <taxon>Hirudinea</taxon>
        <taxon>Rhynchobdellida</taxon>
        <taxon>Glossiphoniidae</taxon>
        <taxon>Helobdella</taxon>
    </lineage>
</organism>
<dbReference type="SMART" id="SM00721">
    <property type="entry name" value="BAR"/>
    <property type="match status" value="1"/>
</dbReference>
<feature type="domain" description="BAR" evidence="10">
    <location>
        <begin position="18"/>
        <end position="250"/>
    </location>
</feature>
<dbReference type="HOGENOM" id="CLU_047887_0_0_1"/>
<dbReference type="PROSITE" id="PS51021">
    <property type="entry name" value="BAR"/>
    <property type="match status" value="1"/>
</dbReference>
<dbReference type="CTD" id="20216404"/>
<reference evidence="12" key="3">
    <citation type="submission" date="2015-06" db="UniProtKB">
        <authorList>
            <consortium name="EnsemblMetazoa"/>
        </authorList>
    </citation>
    <scope>IDENTIFICATION</scope>
</reference>
<dbReference type="PROSITE" id="PS50002">
    <property type="entry name" value="SH3"/>
    <property type="match status" value="1"/>
</dbReference>
<evidence type="ECO:0000313" key="13">
    <source>
        <dbReference type="Proteomes" id="UP000015101"/>
    </source>
</evidence>
<dbReference type="InterPro" id="IPR035824">
    <property type="entry name" value="Endophilin_A_SH3"/>
</dbReference>
<evidence type="ECO:0000256" key="4">
    <source>
        <dbReference type="ARBA" id="ARBA00022583"/>
    </source>
</evidence>